<dbReference type="EMBL" id="RWGY01000714">
    <property type="protein sequence ID" value="TVT99468.1"/>
    <property type="molecule type" value="Genomic_DNA"/>
</dbReference>
<organism evidence="7 8">
    <name type="scientific">Eragrostis curvula</name>
    <name type="common">weeping love grass</name>
    <dbReference type="NCBI Taxonomy" id="38414"/>
    <lineage>
        <taxon>Eukaryota</taxon>
        <taxon>Viridiplantae</taxon>
        <taxon>Streptophyta</taxon>
        <taxon>Embryophyta</taxon>
        <taxon>Tracheophyta</taxon>
        <taxon>Spermatophyta</taxon>
        <taxon>Magnoliopsida</taxon>
        <taxon>Liliopsida</taxon>
        <taxon>Poales</taxon>
        <taxon>Poaceae</taxon>
        <taxon>PACMAD clade</taxon>
        <taxon>Chloridoideae</taxon>
        <taxon>Eragrostideae</taxon>
        <taxon>Eragrostidinae</taxon>
        <taxon>Eragrostis</taxon>
    </lineage>
</organism>
<evidence type="ECO:0000313" key="8">
    <source>
        <dbReference type="Proteomes" id="UP000324897"/>
    </source>
</evidence>
<evidence type="ECO:0000256" key="3">
    <source>
        <dbReference type="ARBA" id="ARBA00023163"/>
    </source>
</evidence>
<reference evidence="7 8" key="1">
    <citation type="journal article" date="2019" name="Sci. Rep.">
        <title>A high-quality genome of Eragrostis curvula grass provides insights into Poaceae evolution and supports new strategies to enhance forage quality.</title>
        <authorList>
            <person name="Carballo J."/>
            <person name="Santos B.A.C.M."/>
            <person name="Zappacosta D."/>
            <person name="Garbus I."/>
            <person name="Selva J.P."/>
            <person name="Gallo C.A."/>
            <person name="Diaz A."/>
            <person name="Albertini E."/>
            <person name="Caccamo M."/>
            <person name="Echenique V."/>
        </authorList>
    </citation>
    <scope>NUCLEOTIDE SEQUENCE [LARGE SCALE GENOMIC DNA]</scope>
    <source>
        <strain evidence="8">cv. Victoria</strain>
        <tissue evidence="7">Leaf</tissue>
    </source>
</reference>
<feature type="compositionally biased region" description="Pro residues" evidence="5">
    <location>
        <begin position="230"/>
        <end position="244"/>
    </location>
</feature>
<dbReference type="Pfam" id="PF02365">
    <property type="entry name" value="NAM"/>
    <property type="match status" value="1"/>
</dbReference>
<evidence type="ECO:0000256" key="2">
    <source>
        <dbReference type="ARBA" id="ARBA00023125"/>
    </source>
</evidence>
<evidence type="ECO:0000256" key="5">
    <source>
        <dbReference type="SAM" id="MobiDB-lite"/>
    </source>
</evidence>
<accession>A0A5J9SKE4</accession>
<dbReference type="Gramene" id="TVT99468">
    <property type="protein sequence ID" value="TVT99468"/>
    <property type="gene ID" value="EJB05_55137"/>
</dbReference>
<dbReference type="Proteomes" id="UP000324897">
    <property type="component" value="Unassembled WGS sequence"/>
</dbReference>
<comment type="caution">
    <text evidence="7">The sequence shown here is derived from an EMBL/GenBank/DDBJ whole genome shotgun (WGS) entry which is preliminary data.</text>
</comment>
<dbReference type="AlphaFoldDB" id="A0A5J9SKE4"/>
<feature type="domain" description="NAC" evidence="6">
    <location>
        <begin position="10"/>
        <end position="166"/>
    </location>
</feature>
<dbReference type="PANTHER" id="PTHR31719:SF243">
    <property type="entry name" value="NAC DOMAIN-CONTAINING PROTEIN"/>
    <property type="match status" value="1"/>
</dbReference>
<proteinExistence type="predicted"/>
<dbReference type="InterPro" id="IPR036093">
    <property type="entry name" value="NAC_dom_sf"/>
</dbReference>
<gene>
    <name evidence="7" type="ORF">EJB05_55137</name>
</gene>
<keyword evidence="4" id="KW-0539">Nucleus</keyword>
<feature type="compositionally biased region" description="Pro residues" evidence="5">
    <location>
        <begin position="209"/>
        <end position="218"/>
    </location>
</feature>
<keyword evidence="1" id="KW-0805">Transcription regulation</keyword>
<keyword evidence="3" id="KW-0804">Transcription</keyword>
<dbReference type="PANTHER" id="PTHR31719">
    <property type="entry name" value="NAC TRANSCRIPTION FACTOR 56"/>
    <property type="match status" value="1"/>
</dbReference>
<name>A0A5J9SKE4_9POAL</name>
<feature type="region of interest" description="Disordered" evidence="5">
    <location>
        <begin position="198"/>
        <end position="254"/>
    </location>
</feature>
<keyword evidence="8" id="KW-1185">Reference proteome</keyword>
<dbReference type="PROSITE" id="PS51005">
    <property type="entry name" value="NAC"/>
    <property type="match status" value="1"/>
</dbReference>
<evidence type="ECO:0000256" key="4">
    <source>
        <dbReference type="ARBA" id="ARBA00023242"/>
    </source>
</evidence>
<dbReference type="GO" id="GO:0006355">
    <property type="term" value="P:regulation of DNA-templated transcription"/>
    <property type="evidence" value="ECO:0007669"/>
    <property type="project" value="InterPro"/>
</dbReference>
<feature type="non-terminal residue" evidence="7">
    <location>
        <position position="1"/>
    </location>
</feature>
<protein>
    <recommendedName>
        <fullName evidence="6">NAC domain-containing protein</fullName>
    </recommendedName>
</protein>
<evidence type="ECO:0000313" key="7">
    <source>
        <dbReference type="EMBL" id="TVT99468.1"/>
    </source>
</evidence>
<dbReference type="GO" id="GO:0003677">
    <property type="term" value="F:DNA binding"/>
    <property type="evidence" value="ECO:0007669"/>
    <property type="project" value="UniProtKB-KW"/>
</dbReference>
<dbReference type="Gene3D" id="2.170.150.80">
    <property type="entry name" value="NAC domain"/>
    <property type="match status" value="1"/>
</dbReference>
<sequence length="395" mass="43254">MAPPPIESILHLGFRFNPTPKEVTTYYLPRLLAGEPMHPAIRAFIHDANIYACAPGVLAAQFRATPRKDDRFFFTTVQRQNTKSKAGKKDARRYVRGAGQGSWGFQKSEVVKDDGGVKIGEVTKLRYKLQNGKFADWLMEEYSCACSCPDAVLGDRERVFCRIYVSPNAGADSAARQESAAFSEQPAPPPDEPVVIAHEQSQARKKRPAPPPIITKPPCPKRVRGAPISPMRPPPSFPLPPSGMAPPSSTVRRPPASAQVQTVPAPPGRPCATFQLQTHAYHVPEPVAPPRHFPPRPHPVVEQLPLTPRPAPPARVLDPFALPDQLLSTETEDPSDAQEVYDELMKELDKIPTEEEAEDTALASQAAVVKQEADDDDLNLFANALGDMLDPVGED</sequence>
<dbReference type="SUPFAM" id="SSF101941">
    <property type="entry name" value="NAC domain"/>
    <property type="match status" value="1"/>
</dbReference>
<dbReference type="InterPro" id="IPR003441">
    <property type="entry name" value="NAC-dom"/>
</dbReference>
<evidence type="ECO:0000256" key="1">
    <source>
        <dbReference type="ARBA" id="ARBA00023015"/>
    </source>
</evidence>
<keyword evidence="2" id="KW-0238">DNA-binding</keyword>
<evidence type="ECO:0000259" key="6">
    <source>
        <dbReference type="PROSITE" id="PS51005"/>
    </source>
</evidence>
<dbReference type="OrthoDB" id="1002172at2759"/>